<dbReference type="RefSeq" id="WP_311369343.1">
    <property type="nucleotide sequence ID" value="NZ_JAVRHX010000004.1"/>
</dbReference>
<evidence type="ECO:0000259" key="1">
    <source>
        <dbReference type="Pfam" id="PF01575"/>
    </source>
</evidence>
<evidence type="ECO:0000313" key="3">
    <source>
        <dbReference type="Proteomes" id="UP001253545"/>
    </source>
</evidence>
<dbReference type="InterPro" id="IPR002539">
    <property type="entry name" value="MaoC-like_dom"/>
</dbReference>
<dbReference type="PANTHER" id="PTHR43841:SF3">
    <property type="entry name" value="(3R)-HYDROXYACYL-ACP DEHYDRATASE SUBUNIT HADB"/>
    <property type="match status" value="1"/>
</dbReference>
<dbReference type="Gene3D" id="3.10.129.10">
    <property type="entry name" value="Hotdog Thioesterase"/>
    <property type="match status" value="1"/>
</dbReference>
<reference evidence="2 3" key="1">
    <citation type="submission" date="2023-09" db="EMBL/GenBank/DDBJ databases">
        <authorList>
            <person name="Rey-Velasco X."/>
        </authorList>
    </citation>
    <scope>NUCLEOTIDE SEQUENCE [LARGE SCALE GENOMIC DNA]</scope>
    <source>
        <strain evidence="2 3">P117</strain>
    </source>
</reference>
<keyword evidence="3" id="KW-1185">Reference proteome</keyword>
<sequence>MLKLYAQAAVHKPSVVAGQVPVLPNSSLTKTLNIDAKHCNHYNQLTHWRPHLAALVHPNYAQTLSLSMQLEMMVASDFPFKPIGLVHLANQIHINFLPEQDARLTLKTSFGKLCWHKRGWVIEVITHAYIGTDLALTGKSYYLSRAKHALNAQQLAVLVQPLPQWIADGINAHNLNHTQETENKLDFSDDIGRKYARISGDYNPIHLHPYTAKLLGFKRAIAHGMFSKAWALSILAKQHSAFKSEYCINVLFSQPIVLPLNTKLVSQIDSSLHNSKHLLFNLHSEKRKKQRIHLLGSLQTLA</sequence>
<feature type="domain" description="MaoC-like" evidence="1">
    <location>
        <begin position="176"/>
        <end position="241"/>
    </location>
</feature>
<name>A0ABU2ZT55_9ALTE</name>
<organism evidence="2 3">
    <name type="scientific">Glaciecola petra</name>
    <dbReference type="NCBI Taxonomy" id="3075602"/>
    <lineage>
        <taxon>Bacteria</taxon>
        <taxon>Pseudomonadati</taxon>
        <taxon>Pseudomonadota</taxon>
        <taxon>Gammaproteobacteria</taxon>
        <taxon>Alteromonadales</taxon>
        <taxon>Alteromonadaceae</taxon>
        <taxon>Glaciecola</taxon>
    </lineage>
</organism>
<comment type="caution">
    <text evidence="2">The sequence shown here is derived from an EMBL/GenBank/DDBJ whole genome shotgun (WGS) entry which is preliminary data.</text>
</comment>
<dbReference type="Pfam" id="PF01575">
    <property type="entry name" value="MaoC_dehydratas"/>
    <property type="match status" value="1"/>
</dbReference>
<dbReference type="EMBL" id="JAVRHX010000004">
    <property type="protein sequence ID" value="MDT0595817.1"/>
    <property type="molecule type" value="Genomic_DNA"/>
</dbReference>
<dbReference type="PANTHER" id="PTHR43841">
    <property type="entry name" value="3-HYDROXYACYL-THIOESTER DEHYDRATASE HTDX-RELATED"/>
    <property type="match status" value="1"/>
</dbReference>
<evidence type="ECO:0000313" key="2">
    <source>
        <dbReference type="EMBL" id="MDT0595817.1"/>
    </source>
</evidence>
<proteinExistence type="predicted"/>
<dbReference type="SUPFAM" id="SSF54637">
    <property type="entry name" value="Thioesterase/thiol ester dehydrase-isomerase"/>
    <property type="match status" value="1"/>
</dbReference>
<dbReference type="Proteomes" id="UP001253545">
    <property type="component" value="Unassembled WGS sequence"/>
</dbReference>
<protein>
    <submittedName>
        <fullName evidence="2">MaoC/PaaZ C-terminal domain-containing protein</fullName>
    </submittedName>
</protein>
<gene>
    <name evidence="2" type="ORF">RM552_13235</name>
</gene>
<dbReference type="InterPro" id="IPR029069">
    <property type="entry name" value="HotDog_dom_sf"/>
</dbReference>
<accession>A0ABU2ZT55</accession>